<evidence type="ECO:0000259" key="1">
    <source>
        <dbReference type="SMART" id="SM00912"/>
    </source>
</evidence>
<dbReference type="EMBL" id="AP018227">
    <property type="protein sequence ID" value="BAY82561.1"/>
    <property type="molecule type" value="Genomic_DNA"/>
</dbReference>
<dbReference type="Gene3D" id="2.160.20.10">
    <property type="entry name" value="Single-stranded right-handed beta-helix, Pectin lyase-like"/>
    <property type="match status" value="3"/>
</dbReference>
<evidence type="ECO:0000313" key="3">
    <source>
        <dbReference type="Proteomes" id="UP000218418"/>
    </source>
</evidence>
<evidence type="ECO:0000313" key="2">
    <source>
        <dbReference type="EMBL" id="BAY82561.1"/>
    </source>
</evidence>
<proteinExistence type="predicted"/>
<dbReference type="SMART" id="SM00912">
    <property type="entry name" value="Haemagg_act"/>
    <property type="match status" value="1"/>
</dbReference>
<dbReference type="Proteomes" id="UP000218418">
    <property type="component" value="Chromosome"/>
</dbReference>
<dbReference type="NCBIfam" id="TIGR01901">
    <property type="entry name" value="adhes_NPXG"/>
    <property type="match status" value="1"/>
</dbReference>
<dbReference type="Pfam" id="PF05860">
    <property type="entry name" value="TPS"/>
    <property type="match status" value="1"/>
</dbReference>
<organism evidence="2 3">
    <name type="scientific">Calothrix parasitica NIES-267</name>
    <dbReference type="NCBI Taxonomy" id="1973488"/>
    <lineage>
        <taxon>Bacteria</taxon>
        <taxon>Bacillati</taxon>
        <taxon>Cyanobacteriota</taxon>
        <taxon>Cyanophyceae</taxon>
        <taxon>Nostocales</taxon>
        <taxon>Calotrichaceae</taxon>
        <taxon>Calothrix</taxon>
    </lineage>
</organism>
<keyword evidence="3" id="KW-1185">Reference proteome</keyword>
<dbReference type="OrthoDB" id="199569at2"/>
<protein>
    <submittedName>
        <fullName evidence="2">Filamentous hemagglutinin family outer membrane protein</fullName>
    </submittedName>
</protein>
<dbReference type="InterPro" id="IPR008638">
    <property type="entry name" value="FhaB/CdiA-like_TPS"/>
</dbReference>
<name>A0A1Z4LMU3_9CYAN</name>
<dbReference type="AlphaFoldDB" id="A0A1Z4LMU3"/>
<sequence length="1007" mass="103645">MKETVILSGFISVLVTSGMLIPAMAQVTSDGTTNTQVNINGNNFNILNGIQRGGNLFHSFEEFSIPTRGAAIFRNSTDVVNIINRVTGGNISSVDGLIKANGNANLFLINPAGIMFGENARLNIGGSFLGSTAESILFEDAFEFSAVKNAQSESLLSVSVPLGLQMGQNPGAIAVRSNTPLRTTPGQTLALVGGDVTFTKGRINAPSAHVELGSVSNGIVGISPTWQFDYAASQPSHSVNLTQGSQIVTKGANGGGNVRIFGENLFVTTGSTIDTSSISSQAGGNINVQTKKEILIDQRDGTRGTGLLAEVKSNASGQGRNITLQTQNLRMLNGGFLSVNTSGNANAGNLNITADTILVDTGTSNVAALLRANVNPTAQGNGGEINIKTNQLQLLNGAQVVANTNGIGNGGKINVIANDIKVDGVKNNITSNGTINTIGGGFLARGDIKATGNAGDITLQTEQLKLLNGGRIITTSEGRGNAGNASITAGSVVLDSGTSRMQSVIKSTITQNSGGSNGGNIRIQADSVRLLNGSNINVSTSAKGKAGSITIVANDVELAGKNVSGQFSSAILGRINVFGIGEGADINLEVGRLRILDGARINVGTEGIGDAGNLNITAQVVEIDQQTSTRATGLFSEVVGSRSSLRPSKGGELKLRTQSLSLANGGKISALTAGNGDAGNINITADQTLLQTGSTISNETFGAWNAGNLNLFTRKLDLDNRSTITSASYGLGSAGNLNLQAQDTTLLNASQITTRSASTGDGGIVKLTGDSLILRNGSSINASTASENGGNINLNLQSDLILRNNSFISTEAKGKGNGGNITVNSPVIAGLENSDIIANAFEGNGGNINITTQGIFGLEFRNELTEESDITASSQFGVSGTLEINNLSIDTSSGLVELPVALTDSSQQIAEGCSSNTGSSFVATGKGGIPNNPSQNLNINRTWSDIRDLSTYRQGTSDSEVVEISNKPAIIEASGFIRNENGEVELVALENTPFTTKKVAKCSSTNT</sequence>
<feature type="domain" description="Filamentous haemagglutinin FhaB/tRNA nuclease CdiA-like TPS" evidence="1">
    <location>
        <begin position="28"/>
        <end position="139"/>
    </location>
</feature>
<dbReference type="SUPFAM" id="SSF51126">
    <property type="entry name" value="Pectin lyase-like"/>
    <property type="match status" value="4"/>
</dbReference>
<gene>
    <name evidence="2" type="ORF">NIES267_20420</name>
</gene>
<dbReference type="InterPro" id="IPR011050">
    <property type="entry name" value="Pectin_lyase_fold/virulence"/>
</dbReference>
<reference evidence="2 3" key="1">
    <citation type="submission" date="2017-06" db="EMBL/GenBank/DDBJ databases">
        <title>Genome sequencing of cyanobaciteial culture collection at National Institute for Environmental Studies (NIES).</title>
        <authorList>
            <person name="Hirose Y."/>
            <person name="Shimura Y."/>
            <person name="Fujisawa T."/>
            <person name="Nakamura Y."/>
            <person name="Kawachi M."/>
        </authorList>
    </citation>
    <scope>NUCLEOTIDE SEQUENCE [LARGE SCALE GENOMIC DNA]</scope>
    <source>
        <strain evidence="2 3">NIES-267</strain>
    </source>
</reference>
<accession>A0A1Z4LMU3</accession>
<dbReference type="InterPro" id="IPR012334">
    <property type="entry name" value="Pectin_lyas_fold"/>
</dbReference>